<keyword evidence="7" id="KW-0862">Zinc</keyword>
<proteinExistence type="inferred from homology"/>
<dbReference type="STRING" id="1789683.A0A1X7R821"/>
<name>A0A1X7R821_9SACH</name>
<evidence type="ECO:0000256" key="13">
    <source>
        <dbReference type="SAM" id="MobiDB-lite"/>
    </source>
</evidence>
<protein>
    <submittedName>
        <fullName evidence="15">Similar to Saccharomyces cerevisiae YMR037C MSN2 Transcriptional activator related to Msn4p</fullName>
    </submittedName>
</protein>
<keyword evidence="6 12" id="KW-0863">Zinc-finger</keyword>
<dbReference type="PANTHER" id="PTHR16515">
    <property type="entry name" value="PR DOMAIN ZINC FINGER PROTEIN"/>
    <property type="match status" value="1"/>
</dbReference>
<feature type="domain" description="C2H2-type" evidence="14">
    <location>
        <begin position="716"/>
        <end position="743"/>
    </location>
</feature>
<dbReference type="Proteomes" id="UP000196158">
    <property type="component" value="Unassembled WGS sequence"/>
</dbReference>
<evidence type="ECO:0000256" key="11">
    <source>
        <dbReference type="ARBA" id="ARBA00023242"/>
    </source>
</evidence>
<dbReference type="InterPro" id="IPR050331">
    <property type="entry name" value="Zinc_finger"/>
</dbReference>
<keyword evidence="11" id="KW-0539">Nucleus</keyword>
<feature type="compositionally biased region" description="Low complexity" evidence="13">
    <location>
        <begin position="43"/>
        <end position="56"/>
    </location>
</feature>
<accession>A0A1X7R821</accession>
<keyword evidence="8" id="KW-0805">Transcription regulation</keyword>
<evidence type="ECO:0000256" key="6">
    <source>
        <dbReference type="ARBA" id="ARBA00022771"/>
    </source>
</evidence>
<evidence type="ECO:0000313" key="16">
    <source>
        <dbReference type="Proteomes" id="UP000196158"/>
    </source>
</evidence>
<feature type="region of interest" description="Disordered" evidence="13">
    <location>
        <begin position="433"/>
        <end position="461"/>
    </location>
</feature>
<feature type="compositionally biased region" description="Polar residues" evidence="13">
    <location>
        <begin position="663"/>
        <end position="673"/>
    </location>
</feature>
<evidence type="ECO:0000256" key="9">
    <source>
        <dbReference type="ARBA" id="ARBA00023125"/>
    </source>
</evidence>
<dbReference type="AlphaFoldDB" id="A0A1X7R821"/>
<comment type="function">
    <text evidence="1">May be involved in transcriptional regulation.</text>
</comment>
<evidence type="ECO:0000256" key="7">
    <source>
        <dbReference type="ARBA" id="ARBA00022833"/>
    </source>
</evidence>
<keyword evidence="10" id="KW-0804">Transcription</keyword>
<keyword evidence="9" id="KW-0238">DNA-binding</keyword>
<organism evidence="15 16">
    <name type="scientific">Maudiozyma saulgeensis</name>
    <dbReference type="NCBI Taxonomy" id="1789683"/>
    <lineage>
        <taxon>Eukaryota</taxon>
        <taxon>Fungi</taxon>
        <taxon>Dikarya</taxon>
        <taxon>Ascomycota</taxon>
        <taxon>Saccharomycotina</taxon>
        <taxon>Saccharomycetes</taxon>
        <taxon>Saccharomycetales</taxon>
        <taxon>Saccharomycetaceae</taxon>
        <taxon>Maudiozyma</taxon>
    </lineage>
</organism>
<evidence type="ECO:0000256" key="3">
    <source>
        <dbReference type="ARBA" id="ARBA00006991"/>
    </source>
</evidence>
<evidence type="ECO:0000256" key="8">
    <source>
        <dbReference type="ARBA" id="ARBA00023015"/>
    </source>
</evidence>
<dbReference type="EMBL" id="FXLY01000009">
    <property type="protein sequence ID" value="SMN21754.1"/>
    <property type="molecule type" value="Genomic_DNA"/>
</dbReference>
<dbReference type="Pfam" id="PF00096">
    <property type="entry name" value="zf-C2H2"/>
    <property type="match status" value="2"/>
</dbReference>
<dbReference type="FunFam" id="3.30.160.60:FF:000065">
    <property type="entry name" value="B-cell CLL/lymphoma 6, member B"/>
    <property type="match status" value="1"/>
</dbReference>
<feature type="compositionally biased region" description="Polar residues" evidence="13">
    <location>
        <begin position="440"/>
        <end position="459"/>
    </location>
</feature>
<evidence type="ECO:0000256" key="2">
    <source>
        <dbReference type="ARBA" id="ARBA00004123"/>
    </source>
</evidence>
<evidence type="ECO:0000313" key="15">
    <source>
        <dbReference type="EMBL" id="SMN21754.1"/>
    </source>
</evidence>
<dbReference type="FunFam" id="3.30.160.60:FF:000585">
    <property type="entry name" value="zinc finger protein 784"/>
    <property type="match status" value="1"/>
</dbReference>
<dbReference type="GO" id="GO:0008270">
    <property type="term" value="F:zinc ion binding"/>
    <property type="evidence" value="ECO:0007669"/>
    <property type="project" value="UniProtKB-KW"/>
</dbReference>
<dbReference type="InterPro" id="IPR013087">
    <property type="entry name" value="Znf_C2H2_type"/>
</dbReference>
<comment type="subcellular location">
    <subcellularLocation>
        <location evidence="2">Nucleus</location>
    </subcellularLocation>
</comment>
<dbReference type="PANTHER" id="PTHR16515:SF66">
    <property type="entry name" value="C2H2-TYPE DOMAIN-CONTAINING PROTEIN"/>
    <property type="match status" value="1"/>
</dbReference>
<dbReference type="PROSITE" id="PS50157">
    <property type="entry name" value="ZINC_FINGER_C2H2_2"/>
    <property type="match status" value="2"/>
</dbReference>
<sequence>MSGINSNQQQQQQAVTDVPEYFKSNNELEQRNTRVLSNDDSIGESPSGKSSTTSTGYGLEMSILPNRSKNYKEARNNETSNNMNINNNDETGSIFTPYGATGKTLANLTDYRDRGGDLQNETDLTVAEQMFDSSHINYERTTTPTNIHDFFLGKDNSGNNSNSNSNSVSDTNVRKFNKHLAQVSQNISPNNEHNRSMSPLTMPSNTAFNHLDFPINTMLDNTYGPTTGATGPTAGTIDNELNTAQLDTVLDSYMPNEMINGADDNDDNSQYGRPRDVNLNLDLGEIDNIRRHSEVSNHNLLPTNNNRASISHQMDFWNMQNNSNKNRANSEFTTLVEPTDITNEDEMYDRNEQKMDKELSQILGDYNLNFIDPFTEQTPSMVNNDMKQMRHGSIGMTNSNGAIIPMSQVSTNESNDNLNDIPLVRKESIIEDPHSKKKLQSQGMNSPQSPRQARQYSISKKQHRYSVPNLHAPLNQMYLPTTNNNTNANNSNNNNINVVPWKTSGSPTSNDSLEMESHQPRRILSADPNISMNFGMNFGTQFGDPSLMNIPNDYTNDSNAYFTNEFLNNNLSTGNINAHMPLQFPTGTSNMYGNSSTAPPPQVTGMTAPYNLSRQNSNSAQYGRSKSTTIANFGRTHKADIAIAKSIGPISRTNINSRRKSRTPSIPNTNTVPGVNFKDNDESDKPFTCTTCGKSFRRSEHLRRHIRSVHSQERPFACTLCDKKFSRSDNLSQHLKTHRKNSKHE</sequence>
<evidence type="ECO:0000256" key="5">
    <source>
        <dbReference type="ARBA" id="ARBA00022737"/>
    </source>
</evidence>
<dbReference type="PROSITE" id="PS00028">
    <property type="entry name" value="ZINC_FINGER_C2H2_1"/>
    <property type="match status" value="2"/>
</dbReference>
<dbReference type="InterPro" id="IPR036236">
    <property type="entry name" value="Znf_C2H2_sf"/>
</dbReference>
<dbReference type="OrthoDB" id="654211at2759"/>
<gene>
    <name evidence="15" type="ORF">KASA_0J00594G</name>
</gene>
<dbReference type="SUPFAM" id="SSF57667">
    <property type="entry name" value="beta-beta-alpha zinc fingers"/>
    <property type="match status" value="1"/>
</dbReference>
<dbReference type="SMART" id="SM00355">
    <property type="entry name" value="ZnF_C2H2"/>
    <property type="match status" value="2"/>
</dbReference>
<reference evidence="15 16" key="1">
    <citation type="submission" date="2017-04" db="EMBL/GenBank/DDBJ databases">
        <authorList>
            <person name="Afonso C.L."/>
            <person name="Miller P.J."/>
            <person name="Scott M.A."/>
            <person name="Spackman E."/>
            <person name="Goraichik I."/>
            <person name="Dimitrov K.M."/>
            <person name="Suarez D.L."/>
            <person name="Swayne D.E."/>
        </authorList>
    </citation>
    <scope>NUCLEOTIDE SEQUENCE [LARGE SCALE GENOMIC DNA]</scope>
</reference>
<evidence type="ECO:0000259" key="14">
    <source>
        <dbReference type="PROSITE" id="PS50157"/>
    </source>
</evidence>
<evidence type="ECO:0000256" key="12">
    <source>
        <dbReference type="PROSITE-ProRule" id="PRU00042"/>
    </source>
</evidence>
<keyword evidence="16" id="KW-1185">Reference proteome</keyword>
<feature type="region of interest" description="Disordered" evidence="13">
    <location>
        <begin position="654"/>
        <end position="680"/>
    </location>
</feature>
<dbReference type="GO" id="GO:0005634">
    <property type="term" value="C:nucleus"/>
    <property type="evidence" value="ECO:0007669"/>
    <property type="project" value="UniProtKB-SubCell"/>
</dbReference>
<dbReference type="GO" id="GO:0010468">
    <property type="term" value="P:regulation of gene expression"/>
    <property type="evidence" value="ECO:0007669"/>
    <property type="project" value="TreeGrafter"/>
</dbReference>
<evidence type="ECO:0000256" key="1">
    <source>
        <dbReference type="ARBA" id="ARBA00003767"/>
    </source>
</evidence>
<keyword evidence="5" id="KW-0677">Repeat</keyword>
<feature type="region of interest" description="Disordered" evidence="13">
    <location>
        <begin position="29"/>
        <end position="68"/>
    </location>
</feature>
<evidence type="ECO:0000256" key="10">
    <source>
        <dbReference type="ARBA" id="ARBA00023163"/>
    </source>
</evidence>
<evidence type="ECO:0000256" key="4">
    <source>
        <dbReference type="ARBA" id="ARBA00022723"/>
    </source>
</evidence>
<dbReference type="GO" id="GO:0003677">
    <property type="term" value="F:DNA binding"/>
    <property type="evidence" value="ECO:0007669"/>
    <property type="project" value="UniProtKB-KW"/>
</dbReference>
<feature type="domain" description="C2H2-type" evidence="14">
    <location>
        <begin position="687"/>
        <end position="715"/>
    </location>
</feature>
<comment type="similarity">
    <text evidence="3">Belongs to the krueppel C2H2-type zinc-finger protein family.</text>
</comment>
<dbReference type="Gene3D" id="3.30.160.60">
    <property type="entry name" value="Classic Zinc Finger"/>
    <property type="match status" value="2"/>
</dbReference>
<keyword evidence="4" id="KW-0479">Metal-binding</keyword>